<name>A0ABN9W006_9DINO</name>
<evidence type="ECO:0000256" key="2">
    <source>
        <dbReference type="ARBA" id="ARBA00022737"/>
    </source>
</evidence>
<evidence type="ECO:0000313" key="4">
    <source>
        <dbReference type="EMBL" id="CAK0878023.1"/>
    </source>
</evidence>
<dbReference type="EMBL" id="CAUYUJ010017801">
    <property type="protein sequence ID" value="CAK0878023.1"/>
    <property type="molecule type" value="Genomic_DNA"/>
</dbReference>
<dbReference type="Pfam" id="PF13855">
    <property type="entry name" value="LRR_8"/>
    <property type="match status" value="1"/>
</dbReference>
<dbReference type="InterPro" id="IPR050216">
    <property type="entry name" value="LRR_domain-containing"/>
</dbReference>
<dbReference type="Gene3D" id="3.80.10.10">
    <property type="entry name" value="Ribonuclease Inhibitor"/>
    <property type="match status" value="1"/>
</dbReference>
<dbReference type="Proteomes" id="UP001189429">
    <property type="component" value="Unassembled WGS sequence"/>
</dbReference>
<evidence type="ECO:0000313" key="5">
    <source>
        <dbReference type="Proteomes" id="UP001189429"/>
    </source>
</evidence>
<proteinExistence type="predicted"/>
<evidence type="ECO:0000256" key="3">
    <source>
        <dbReference type="SAM" id="MobiDB-lite"/>
    </source>
</evidence>
<sequence length="148" mass="16436">MDEEDHSDFVGAESSCDGEGRPLTDDPRRREAREHSAQRAIVAEECVDDFSELLGREALHLEERELTELPEALGDFELLATLHLAGNRLVRLPSSLCRLGSLRTLSLADNRLEGLPENFGRGFPALETLDLHNNHSWSSRAASGCSQR</sequence>
<gene>
    <name evidence="4" type="ORF">PCOR1329_LOCUS61909</name>
</gene>
<dbReference type="InterPro" id="IPR032675">
    <property type="entry name" value="LRR_dom_sf"/>
</dbReference>
<dbReference type="PANTHER" id="PTHR48051">
    <property type="match status" value="1"/>
</dbReference>
<dbReference type="InterPro" id="IPR003591">
    <property type="entry name" value="Leu-rich_rpt_typical-subtyp"/>
</dbReference>
<organism evidence="4 5">
    <name type="scientific">Prorocentrum cordatum</name>
    <dbReference type="NCBI Taxonomy" id="2364126"/>
    <lineage>
        <taxon>Eukaryota</taxon>
        <taxon>Sar</taxon>
        <taxon>Alveolata</taxon>
        <taxon>Dinophyceae</taxon>
        <taxon>Prorocentrales</taxon>
        <taxon>Prorocentraceae</taxon>
        <taxon>Prorocentrum</taxon>
    </lineage>
</organism>
<protein>
    <submittedName>
        <fullName evidence="4">Uncharacterized protein</fullName>
    </submittedName>
</protein>
<dbReference type="SMART" id="SM00369">
    <property type="entry name" value="LRR_TYP"/>
    <property type="match status" value="2"/>
</dbReference>
<dbReference type="PANTHER" id="PTHR48051:SF54">
    <property type="entry name" value="LEUCINE-RICH REPEAT-CONTAINING PROTEIN"/>
    <property type="match status" value="1"/>
</dbReference>
<dbReference type="InterPro" id="IPR001611">
    <property type="entry name" value="Leu-rich_rpt"/>
</dbReference>
<dbReference type="SUPFAM" id="SSF52058">
    <property type="entry name" value="L domain-like"/>
    <property type="match status" value="1"/>
</dbReference>
<evidence type="ECO:0000256" key="1">
    <source>
        <dbReference type="ARBA" id="ARBA00022614"/>
    </source>
</evidence>
<keyword evidence="1" id="KW-0433">Leucine-rich repeat</keyword>
<accession>A0ABN9W006</accession>
<comment type="caution">
    <text evidence="4">The sequence shown here is derived from an EMBL/GenBank/DDBJ whole genome shotgun (WGS) entry which is preliminary data.</text>
</comment>
<feature type="region of interest" description="Disordered" evidence="3">
    <location>
        <begin position="1"/>
        <end position="37"/>
    </location>
</feature>
<keyword evidence="5" id="KW-1185">Reference proteome</keyword>
<reference evidence="4" key="1">
    <citation type="submission" date="2023-10" db="EMBL/GenBank/DDBJ databases">
        <authorList>
            <person name="Chen Y."/>
            <person name="Shah S."/>
            <person name="Dougan E. K."/>
            <person name="Thang M."/>
            <person name="Chan C."/>
        </authorList>
    </citation>
    <scope>NUCLEOTIDE SEQUENCE [LARGE SCALE GENOMIC DNA]</scope>
</reference>
<feature type="compositionally biased region" description="Basic and acidic residues" evidence="3">
    <location>
        <begin position="18"/>
        <end position="37"/>
    </location>
</feature>
<keyword evidence="2" id="KW-0677">Repeat</keyword>